<evidence type="ECO:0000313" key="1">
    <source>
        <dbReference type="EMBL" id="MDC3426014.1"/>
    </source>
</evidence>
<dbReference type="Pfam" id="PF10955">
    <property type="entry name" value="Fin"/>
    <property type="match status" value="1"/>
</dbReference>
<protein>
    <submittedName>
        <fullName evidence="1">Anti-sigma-F factor Fin family protein</fullName>
    </submittedName>
</protein>
<keyword evidence="2" id="KW-1185">Reference proteome</keyword>
<dbReference type="Proteomes" id="UP001145050">
    <property type="component" value="Unassembled WGS sequence"/>
</dbReference>
<proteinExistence type="predicted"/>
<dbReference type="EMBL" id="JAMQKB010000027">
    <property type="protein sequence ID" value="MDC3426014.1"/>
    <property type="molecule type" value="Genomic_DNA"/>
</dbReference>
<reference evidence="1" key="1">
    <citation type="submission" date="2022-06" db="EMBL/GenBank/DDBJ databases">
        <title>Aquibacillus sp. a new bacterium isolated from soil saline samples.</title>
        <authorList>
            <person name="Galisteo C."/>
            <person name="De La Haba R."/>
            <person name="Sanchez-Porro C."/>
            <person name="Ventosa A."/>
        </authorList>
    </citation>
    <scope>NUCLEOTIDE SEQUENCE</scope>
    <source>
        <strain evidence="1">3ASR75-11</strain>
    </source>
</reference>
<sequence length="76" mass="9005">MAVIYQCKHCNQTIGQITEDVVDTKKLGWDQLSPEERKEMINYQHNGDVHMKVTCENCQDALEQNPHYHELDYFIH</sequence>
<gene>
    <name evidence="1" type="ORF">NC797_16035</name>
</gene>
<dbReference type="RefSeq" id="WP_272437832.1">
    <property type="nucleotide sequence ID" value="NZ_JAMQKB010000027.1"/>
</dbReference>
<name>A0A9X3WZ32_9BACI</name>
<dbReference type="InterPro" id="IPR020115">
    <property type="entry name" value="Fin"/>
</dbReference>
<dbReference type="AlphaFoldDB" id="A0A9X3WZ32"/>
<accession>A0A9X3WZ32</accession>
<evidence type="ECO:0000313" key="2">
    <source>
        <dbReference type="Proteomes" id="UP001145050"/>
    </source>
</evidence>
<comment type="caution">
    <text evidence="1">The sequence shown here is derived from an EMBL/GenBank/DDBJ whole genome shotgun (WGS) entry which is preliminary data.</text>
</comment>
<dbReference type="GO" id="GO:0010468">
    <property type="term" value="P:regulation of gene expression"/>
    <property type="evidence" value="ECO:0007669"/>
    <property type="project" value="InterPro"/>
</dbReference>
<organism evidence="1 2">
    <name type="scientific">Terrihalobacillus insolitus</name>
    <dbReference type="NCBI Taxonomy" id="2950438"/>
    <lineage>
        <taxon>Bacteria</taxon>
        <taxon>Bacillati</taxon>
        <taxon>Bacillota</taxon>
        <taxon>Bacilli</taxon>
        <taxon>Bacillales</taxon>
        <taxon>Bacillaceae</taxon>
        <taxon>Terrihalobacillus</taxon>
    </lineage>
</organism>